<gene>
    <name evidence="3" type="ORF">RCL2_001486200</name>
</gene>
<evidence type="ECO:0000259" key="2">
    <source>
        <dbReference type="PROSITE" id="PS51886"/>
    </source>
</evidence>
<dbReference type="GO" id="GO:0005737">
    <property type="term" value="C:cytoplasm"/>
    <property type="evidence" value="ECO:0007669"/>
    <property type="project" value="TreeGrafter"/>
</dbReference>
<dbReference type="InterPro" id="IPR006571">
    <property type="entry name" value="TLDc_dom"/>
</dbReference>
<dbReference type="Pfam" id="PF00651">
    <property type="entry name" value="BTB"/>
    <property type="match status" value="1"/>
</dbReference>
<dbReference type="Gene3D" id="3.30.710.10">
    <property type="entry name" value="Potassium Channel Kv1.1, Chain A"/>
    <property type="match status" value="1"/>
</dbReference>
<organism evidence="3 4">
    <name type="scientific">Rhizophagus clarus</name>
    <dbReference type="NCBI Taxonomy" id="94130"/>
    <lineage>
        <taxon>Eukaryota</taxon>
        <taxon>Fungi</taxon>
        <taxon>Fungi incertae sedis</taxon>
        <taxon>Mucoromycota</taxon>
        <taxon>Glomeromycotina</taxon>
        <taxon>Glomeromycetes</taxon>
        <taxon>Glomerales</taxon>
        <taxon>Glomeraceae</taxon>
        <taxon>Rhizophagus</taxon>
    </lineage>
</organism>
<dbReference type="InterPro" id="IPR000210">
    <property type="entry name" value="BTB/POZ_dom"/>
</dbReference>
<dbReference type="PROSITE" id="PS50097">
    <property type="entry name" value="BTB"/>
    <property type="match status" value="1"/>
</dbReference>
<feature type="domain" description="TLDc" evidence="2">
    <location>
        <begin position="279"/>
        <end position="509"/>
    </location>
</feature>
<proteinExistence type="predicted"/>
<dbReference type="Pfam" id="PF07534">
    <property type="entry name" value="TLD"/>
    <property type="match status" value="1"/>
</dbReference>
<dbReference type="AlphaFoldDB" id="A0A8H3LG39"/>
<evidence type="ECO:0000259" key="1">
    <source>
        <dbReference type="PROSITE" id="PS50097"/>
    </source>
</evidence>
<dbReference type="InterPro" id="IPR052407">
    <property type="entry name" value="BTB_POZ_domain_cont_9"/>
</dbReference>
<dbReference type="EMBL" id="BLAL01000172">
    <property type="protein sequence ID" value="GES87893.1"/>
    <property type="molecule type" value="Genomic_DNA"/>
</dbReference>
<evidence type="ECO:0000313" key="4">
    <source>
        <dbReference type="Proteomes" id="UP000615446"/>
    </source>
</evidence>
<dbReference type="PANTHER" id="PTHR46306:SF1">
    <property type="entry name" value="BTB_POZ DOMAIN-CONTAINING PROTEIN 9"/>
    <property type="match status" value="1"/>
</dbReference>
<name>A0A8H3LG39_9GLOM</name>
<protein>
    <recommendedName>
        <fullName evidence="5">BTB domain-containing protein</fullName>
    </recommendedName>
</protein>
<dbReference type="PANTHER" id="PTHR46306">
    <property type="entry name" value="BTB/POZ DOMAIN-CONTAINING PROTEIN 9"/>
    <property type="match status" value="1"/>
</dbReference>
<dbReference type="InterPro" id="IPR011333">
    <property type="entry name" value="SKP1/BTB/POZ_sf"/>
</dbReference>
<comment type="caution">
    <text evidence="3">The sequence shown here is derived from an EMBL/GenBank/DDBJ whole genome shotgun (WGS) entry which is preliminary data.</text>
</comment>
<dbReference type="SMART" id="SM00225">
    <property type="entry name" value="BTB"/>
    <property type="match status" value="1"/>
</dbReference>
<dbReference type="OrthoDB" id="25620at2759"/>
<sequence length="543" mass="62752">MNLWALSRDFQKLLKEAYNYDVIIHAGKEPIVKTFRAHSGILRIRSPYFNTALSCQWVKKEGDAIIFNKPNISALVFGDILEYIYTGTMALAEKSGERCLEILVAADELLMNELHDLMQDHLLNHHRLWLHQSFALVYRTSVKLEASKELQDFCQNILNNEPDILLMADDFINIDQDTLEFVLEQRNFQMREINIWNHIIKWCISKHPNISNDITKWTSQDFDKFEETLRQWIPFIRFCEINSSEFYQMVRPFKSCLPDSLYEDLECFYYTGVQKESLTYLPNNAIRSCLVIQEQISIIANWIDGGGQVRSIDGFSAEEFHKKCDNKGPTLVIMRISGTDHIVGGYNPTSWQSQSGWVTTRDSFIFSLGYGSNPQSQLSRISQPEKAIWNSATYGPCFGDGDLWCVENLFRDEQCCSNPKSYRQGISDVIIKSLSGETSTNDEKRWSSTTFGLGASFSSTNSYNNNNEDIWGNEWKFTNNVITSSPTSLANFDDNIRFNVDEYEVFRVSRTDTYKSINQRKFRRGKKRLTLVEKYHTAVSDSD</sequence>
<evidence type="ECO:0008006" key="5">
    <source>
        <dbReference type="Google" id="ProtNLM"/>
    </source>
</evidence>
<reference evidence="3" key="1">
    <citation type="submission" date="2019-10" db="EMBL/GenBank/DDBJ databases">
        <title>Conservation and host-specific expression of non-tandemly repeated heterogenous ribosome RNA gene in arbuscular mycorrhizal fungi.</title>
        <authorList>
            <person name="Maeda T."/>
            <person name="Kobayashi Y."/>
            <person name="Nakagawa T."/>
            <person name="Ezawa T."/>
            <person name="Yamaguchi K."/>
            <person name="Bino T."/>
            <person name="Nishimoto Y."/>
            <person name="Shigenobu S."/>
            <person name="Kawaguchi M."/>
        </authorList>
    </citation>
    <scope>NUCLEOTIDE SEQUENCE</scope>
    <source>
        <strain evidence="3">HR1</strain>
    </source>
</reference>
<dbReference type="SUPFAM" id="SSF54695">
    <property type="entry name" value="POZ domain"/>
    <property type="match status" value="1"/>
</dbReference>
<dbReference type="PROSITE" id="PS51886">
    <property type="entry name" value="TLDC"/>
    <property type="match status" value="1"/>
</dbReference>
<dbReference type="Proteomes" id="UP000615446">
    <property type="component" value="Unassembled WGS sequence"/>
</dbReference>
<feature type="domain" description="BTB" evidence="1">
    <location>
        <begin position="20"/>
        <end position="93"/>
    </location>
</feature>
<accession>A0A8H3LG39</accession>
<evidence type="ECO:0000313" key="3">
    <source>
        <dbReference type="EMBL" id="GES87893.1"/>
    </source>
</evidence>
<dbReference type="CDD" id="cd18186">
    <property type="entry name" value="BTB_POZ_ZBTB_KLHL-like"/>
    <property type="match status" value="1"/>
</dbReference>